<feature type="disulfide bond" evidence="10">
    <location>
        <begin position="285"/>
        <end position="302"/>
    </location>
</feature>
<evidence type="ECO:0000259" key="14">
    <source>
        <dbReference type="PROSITE" id="PS50026"/>
    </source>
</evidence>
<feature type="disulfide bond" evidence="11">
    <location>
        <begin position="2291"/>
        <end position="2360"/>
    </location>
</feature>
<feature type="domain" description="EGF-like" evidence="14">
    <location>
        <begin position="1629"/>
        <end position="1670"/>
    </location>
</feature>
<dbReference type="PROSITE" id="PS01186">
    <property type="entry name" value="EGF_2"/>
    <property type="match status" value="12"/>
</dbReference>
<feature type="domain" description="FAS1" evidence="15">
    <location>
        <begin position="1810"/>
        <end position="1951"/>
    </location>
</feature>
<feature type="domain" description="EGF-like" evidence="14">
    <location>
        <begin position="1587"/>
        <end position="1628"/>
    </location>
</feature>
<dbReference type="Gene3D" id="3.10.100.10">
    <property type="entry name" value="Mannose-Binding Protein A, subunit A"/>
    <property type="match status" value="1"/>
</dbReference>
<keyword evidence="5 13" id="KW-0472">Membrane</keyword>
<feature type="transmembrane region" description="Helical" evidence="13">
    <location>
        <begin position="2536"/>
        <end position="2560"/>
    </location>
</feature>
<feature type="domain" description="EGF-like" evidence="14">
    <location>
        <begin position="1505"/>
        <end position="1544"/>
    </location>
</feature>
<dbReference type="InterPro" id="IPR002049">
    <property type="entry name" value="LE_dom"/>
</dbReference>
<evidence type="ECO:0000256" key="6">
    <source>
        <dbReference type="ARBA" id="ARBA00023157"/>
    </source>
</evidence>
<dbReference type="SMART" id="SM00181">
    <property type="entry name" value="EGF"/>
    <property type="match status" value="22"/>
</dbReference>
<feature type="domain" description="EGF-like" evidence="14">
    <location>
        <begin position="402"/>
        <end position="441"/>
    </location>
</feature>
<feature type="domain" description="EGF-like" evidence="14">
    <location>
        <begin position="317"/>
        <end position="356"/>
    </location>
</feature>
<feature type="domain" description="EGF-like" evidence="14">
    <location>
        <begin position="1419"/>
        <end position="1457"/>
    </location>
</feature>
<evidence type="ECO:0000259" key="16">
    <source>
        <dbReference type="PROSITE" id="PS50963"/>
    </source>
</evidence>
<dbReference type="SMART" id="SM00554">
    <property type="entry name" value="FAS1"/>
    <property type="match status" value="7"/>
</dbReference>
<evidence type="ECO:0000256" key="9">
    <source>
        <dbReference type="ARBA" id="ARBA00023292"/>
    </source>
</evidence>
<dbReference type="InterPro" id="IPR036378">
    <property type="entry name" value="FAS1_dom_sf"/>
</dbReference>
<feature type="disulfide bond" evidence="10">
    <location>
        <begin position="845"/>
        <end position="854"/>
    </location>
</feature>
<evidence type="ECO:0000256" key="3">
    <source>
        <dbReference type="ARBA" id="ARBA00022692"/>
    </source>
</evidence>
<dbReference type="GO" id="GO:0007155">
    <property type="term" value="P:cell adhesion"/>
    <property type="evidence" value="ECO:0007669"/>
    <property type="project" value="InterPro"/>
</dbReference>
<feature type="disulfide bond" evidence="10">
    <location>
        <begin position="1447"/>
        <end position="1456"/>
    </location>
</feature>
<dbReference type="Gene3D" id="2.10.25.10">
    <property type="entry name" value="Laminin"/>
    <property type="match status" value="14"/>
</dbReference>
<dbReference type="EMBL" id="VFJC01000019">
    <property type="protein sequence ID" value="KAB5542017.1"/>
    <property type="molecule type" value="Genomic_DNA"/>
</dbReference>
<evidence type="ECO:0000313" key="18">
    <source>
        <dbReference type="Proteomes" id="UP000327468"/>
    </source>
</evidence>
<dbReference type="PROSITE" id="PS00022">
    <property type="entry name" value="EGF_1"/>
    <property type="match status" value="7"/>
</dbReference>
<keyword evidence="4 13" id="KW-1133">Transmembrane helix</keyword>
<dbReference type="Pfam" id="PF02469">
    <property type="entry name" value="Fasciclin"/>
    <property type="match status" value="7"/>
</dbReference>
<dbReference type="SUPFAM" id="SSF56436">
    <property type="entry name" value="C-type lectin-like"/>
    <property type="match status" value="1"/>
</dbReference>
<comment type="caution">
    <text evidence="17">The sequence shown here is derived from an EMBL/GenBank/DDBJ whole genome shotgun (WGS) entry which is preliminary data.</text>
</comment>
<feature type="domain" description="EGF-like" evidence="14">
    <location>
        <begin position="1464"/>
        <end position="1501"/>
    </location>
</feature>
<proteinExistence type="predicted"/>
<evidence type="ECO:0008006" key="19">
    <source>
        <dbReference type="Google" id="ProtNLM"/>
    </source>
</evidence>
<evidence type="ECO:0000256" key="11">
    <source>
        <dbReference type="PROSITE-ProRule" id="PRU00323"/>
    </source>
</evidence>
<evidence type="ECO:0000256" key="7">
    <source>
        <dbReference type="ARBA" id="ARBA00023170"/>
    </source>
</evidence>
<feature type="disulfide bond" evidence="10">
    <location>
        <begin position="1472"/>
        <end position="1489"/>
    </location>
</feature>
<dbReference type="PROSITE" id="PS01241">
    <property type="entry name" value="LINK_1"/>
    <property type="match status" value="1"/>
</dbReference>
<evidence type="ECO:0000313" key="17">
    <source>
        <dbReference type="EMBL" id="KAB5542017.1"/>
    </source>
</evidence>
<feature type="domain" description="Link" evidence="16">
    <location>
        <begin position="2269"/>
        <end position="2362"/>
    </location>
</feature>
<keyword evidence="18" id="KW-1185">Reference proteome</keyword>
<keyword evidence="8" id="KW-0325">Glycoprotein</keyword>
<dbReference type="SMART" id="SM00179">
    <property type="entry name" value="EGF_CA"/>
    <property type="match status" value="8"/>
</dbReference>
<dbReference type="InterPro" id="IPR000742">
    <property type="entry name" value="EGF"/>
</dbReference>
<evidence type="ECO:0000256" key="1">
    <source>
        <dbReference type="ARBA" id="ARBA00004479"/>
    </source>
</evidence>
<dbReference type="InterPro" id="IPR016186">
    <property type="entry name" value="C-type_lectin-like/link_sf"/>
</dbReference>
<feature type="disulfide bond" evidence="10">
    <location>
        <begin position="2059"/>
        <end position="2068"/>
    </location>
</feature>
<dbReference type="PANTHER" id="PTHR24038">
    <property type="entry name" value="STABILIN"/>
    <property type="match status" value="1"/>
</dbReference>
<feature type="compositionally biased region" description="Basic and acidic residues" evidence="12">
    <location>
        <begin position="2607"/>
        <end position="2616"/>
    </location>
</feature>
<feature type="disulfide bond" evidence="10">
    <location>
        <begin position="2103"/>
        <end position="2112"/>
    </location>
</feature>
<accession>A0A5N5LGT6</accession>
<evidence type="ECO:0000259" key="15">
    <source>
        <dbReference type="PROSITE" id="PS50213"/>
    </source>
</evidence>
<dbReference type="GO" id="GO:0005509">
    <property type="term" value="F:calcium ion binding"/>
    <property type="evidence" value="ECO:0007669"/>
    <property type="project" value="InterPro"/>
</dbReference>
<feature type="domain" description="EGF-like" evidence="14">
    <location>
        <begin position="1032"/>
        <end position="1073"/>
    </location>
</feature>
<feature type="domain" description="EGF-like" evidence="14">
    <location>
        <begin position="237"/>
        <end position="274"/>
    </location>
</feature>
<feature type="disulfide bond" evidence="10">
    <location>
        <begin position="220"/>
        <end position="229"/>
    </location>
</feature>
<keyword evidence="6 10" id="KW-1015">Disulfide bond</keyword>
<keyword evidence="9" id="KW-0424">Laminin EGF-like domain</keyword>
<evidence type="ECO:0000256" key="8">
    <source>
        <dbReference type="ARBA" id="ARBA00023180"/>
    </source>
</evidence>
<feature type="domain" description="EGF-like" evidence="14">
    <location>
        <begin position="905"/>
        <end position="945"/>
    </location>
</feature>
<keyword evidence="7" id="KW-0675">Receptor</keyword>
<dbReference type="InterPro" id="IPR000538">
    <property type="entry name" value="Link_dom"/>
</dbReference>
<feature type="domain" description="FAS1" evidence="15">
    <location>
        <begin position="2382"/>
        <end position="2520"/>
    </location>
</feature>
<evidence type="ECO:0000256" key="13">
    <source>
        <dbReference type="SAM" id="Phobius"/>
    </source>
</evidence>
<feature type="disulfide bond" evidence="10">
    <location>
        <begin position="1513"/>
        <end position="1530"/>
    </location>
</feature>
<feature type="domain" description="EGF-like" evidence="14">
    <location>
        <begin position="2194"/>
        <end position="2236"/>
    </location>
</feature>
<feature type="domain" description="EGF-like" evidence="14">
    <location>
        <begin position="815"/>
        <end position="855"/>
    </location>
</feature>
<evidence type="ECO:0000256" key="5">
    <source>
        <dbReference type="ARBA" id="ARBA00023136"/>
    </source>
</evidence>
<dbReference type="FunFam" id="2.10.25.10:FF:000040">
    <property type="entry name" value="Stabilin 2"/>
    <property type="match status" value="3"/>
</dbReference>
<feature type="domain" description="EGF-like" evidence="14">
    <location>
        <begin position="2076"/>
        <end position="2113"/>
    </location>
</feature>
<dbReference type="InterPro" id="IPR016187">
    <property type="entry name" value="CTDL_fold"/>
</dbReference>
<feature type="disulfide bond" evidence="10">
    <location>
        <begin position="1491"/>
        <end position="1500"/>
    </location>
</feature>
<dbReference type="PROSITE" id="PS50026">
    <property type="entry name" value="EGF_3"/>
    <property type="match status" value="20"/>
</dbReference>
<dbReference type="Pfam" id="PF24887">
    <property type="entry name" value="EGF_STAB1-2"/>
    <property type="match status" value="1"/>
</dbReference>
<dbReference type="SUPFAM" id="SSF82153">
    <property type="entry name" value="FAS1 domain"/>
    <property type="match status" value="7"/>
</dbReference>
<evidence type="ECO:0000256" key="2">
    <source>
        <dbReference type="ARBA" id="ARBA00022536"/>
    </source>
</evidence>
<keyword evidence="2 10" id="KW-0245">EGF-like domain</keyword>
<reference evidence="17 18" key="1">
    <citation type="submission" date="2019-06" db="EMBL/GenBank/DDBJ databases">
        <title>A chromosome-scale genome assembly of the striped catfish, Pangasianodon hypophthalmus.</title>
        <authorList>
            <person name="Wen M."/>
            <person name="Zahm M."/>
            <person name="Roques C."/>
            <person name="Cabau C."/>
            <person name="Klopp C."/>
            <person name="Donnadieu C."/>
            <person name="Jouanno E."/>
            <person name="Avarre J.-C."/>
            <person name="Campet M."/>
            <person name="Ha T.T.T."/>
            <person name="Dugue R."/>
            <person name="Lampietro C."/>
            <person name="Louis A."/>
            <person name="Herpin A."/>
            <person name="Echchiki A."/>
            <person name="Berthelot C."/>
            <person name="Parey E."/>
            <person name="Roest-Crollius H."/>
            <person name="Braasch I."/>
            <person name="Postlethwait J."/>
            <person name="Bobe J."/>
            <person name="Montfort J."/>
            <person name="Bouchez O."/>
            <person name="Begum T."/>
            <person name="Schartl M."/>
            <person name="Guiguen Y."/>
        </authorList>
    </citation>
    <scope>NUCLEOTIDE SEQUENCE [LARGE SCALE GENOMIC DNA]</scope>
    <source>
        <strain evidence="17 18">Indonesia</strain>
        <tissue evidence="17">Blood</tissue>
    </source>
</reference>
<dbReference type="SMART" id="SM00180">
    <property type="entry name" value="EGF_Lam"/>
    <property type="match status" value="6"/>
</dbReference>
<dbReference type="GO" id="GO:0005540">
    <property type="term" value="F:hyaluronic acid binding"/>
    <property type="evidence" value="ECO:0007669"/>
    <property type="project" value="InterPro"/>
</dbReference>
<feature type="domain" description="EGF-like" evidence="14">
    <location>
        <begin position="2029"/>
        <end position="2069"/>
    </location>
</feature>
<dbReference type="InterPro" id="IPR001881">
    <property type="entry name" value="EGF-like_Ca-bd_dom"/>
</dbReference>
<feature type="domain" description="FAS1" evidence="15">
    <location>
        <begin position="595"/>
        <end position="729"/>
    </location>
</feature>
<feature type="domain" description="EGF-like" evidence="14">
    <location>
        <begin position="989"/>
        <end position="1031"/>
    </location>
</feature>
<feature type="domain" description="FAS1" evidence="15">
    <location>
        <begin position="1670"/>
        <end position="1796"/>
    </location>
</feature>
<feature type="disulfide bond" evidence="11">
    <location>
        <begin position="2315"/>
        <end position="2336"/>
    </location>
</feature>
<feature type="domain" description="FAS1" evidence="15">
    <location>
        <begin position="1211"/>
        <end position="1339"/>
    </location>
</feature>
<dbReference type="Pfam" id="PF12947">
    <property type="entry name" value="EGF_3"/>
    <property type="match status" value="7"/>
</dbReference>
<dbReference type="SMART" id="SM00445">
    <property type="entry name" value="LINK"/>
    <property type="match status" value="1"/>
</dbReference>
<protein>
    <recommendedName>
        <fullName evidence="19">Stabilin-2</fullName>
    </recommendedName>
</protein>
<feature type="region of interest" description="Disordered" evidence="12">
    <location>
        <begin position="2577"/>
        <end position="2628"/>
    </location>
</feature>
<dbReference type="Gene3D" id="2.170.300.10">
    <property type="entry name" value="Tie2 ligand-binding domain superfamily"/>
    <property type="match status" value="3"/>
</dbReference>
<feature type="domain" description="EGF-like" evidence="14">
    <location>
        <begin position="2153"/>
        <end position="2193"/>
    </location>
</feature>
<dbReference type="PROSITE" id="PS50963">
    <property type="entry name" value="LINK_2"/>
    <property type="match status" value="1"/>
</dbReference>
<feature type="domain" description="EGF-like" evidence="14">
    <location>
        <begin position="946"/>
        <end position="988"/>
    </location>
</feature>
<dbReference type="Pfam" id="PF00193">
    <property type="entry name" value="Xlink"/>
    <property type="match status" value="1"/>
</dbReference>
<dbReference type="InterPro" id="IPR000782">
    <property type="entry name" value="FAS1_domain"/>
</dbReference>
<comment type="caution">
    <text evidence="10">Lacks conserved residue(s) required for the propagation of feature annotation.</text>
</comment>
<feature type="domain" description="FAS1" evidence="15">
    <location>
        <begin position="441"/>
        <end position="583"/>
    </location>
</feature>
<dbReference type="PANTHER" id="PTHR24038:SF0">
    <property type="entry name" value="STABILIN-2"/>
    <property type="match status" value="1"/>
</dbReference>
<dbReference type="FunFam" id="2.30.180.10:FF:000005">
    <property type="entry name" value="Stabilin 2"/>
    <property type="match status" value="2"/>
</dbReference>
<dbReference type="InterPro" id="IPR024731">
    <property type="entry name" value="NELL2-like_EGF"/>
</dbReference>
<dbReference type="Proteomes" id="UP000327468">
    <property type="component" value="Chromosome 18"/>
</dbReference>
<evidence type="ECO:0000256" key="4">
    <source>
        <dbReference type="ARBA" id="ARBA00022989"/>
    </source>
</evidence>
<dbReference type="InterPro" id="IPR056806">
    <property type="entry name" value="EGF_STAB1-2"/>
</dbReference>
<evidence type="ECO:0000256" key="12">
    <source>
        <dbReference type="SAM" id="MobiDB-lite"/>
    </source>
</evidence>
<feature type="domain" description="FAS1" evidence="15">
    <location>
        <begin position="1073"/>
        <end position="1204"/>
    </location>
</feature>
<dbReference type="SUPFAM" id="SSF57196">
    <property type="entry name" value="EGF/Laminin"/>
    <property type="match status" value="4"/>
</dbReference>
<feature type="disulfide bond" evidence="10">
    <location>
        <begin position="264"/>
        <end position="273"/>
    </location>
</feature>
<feature type="domain" description="EGF-like" evidence="14">
    <location>
        <begin position="190"/>
        <end position="230"/>
    </location>
</feature>
<feature type="disulfide bond" evidence="10">
    <location>
        <begin position="245"/>
        <end position="262"/>
    </location>
</feature>
<feature type="domain" description="EGF-like" evidence="14">
    <location>
        <begin position="276"/>
        <end position="316"/>
    </location>
</feature>
<evidence type="ECO:0000256" key="10">
    <source>
        <dbReference type="PROSITE-ProRule" id="PRU00076"/>
    </source>
</evidence>
<sequence length="2628" mass="286553">MTSFSPSFVSTYSDLKCTGPCLVADGLCAEGKVWEDSSGQLWHRKERRRGREVKKAEGHPKQPQTGEEPQKEDVCVKDKVMEFRMNSVYGSGTLLLLILVGTEIQSTAVQNRCDRKTQVMTKSACHLCSVSQLMNCPAGYSKKTSGKGQQDCRYHIKTSSTFALSLRGCSHECFKDVMEERCCLGYWGYDCLECPGSAATPCSNNGVCSDGIGGSGNCTCKAGFVGTACEKCEENRYGPTCSNVCTCKHGLCNSGLRGNGQCTCFSGYTGPDCDQELPGCAALKCGPDARCFEDTTSGKLVCKCQPGYFGDGVQCTSINPCQKRVCHEHAVCVHTGPNQHTCTCTEGYQGDGLVCLPIDPCQTDYGGCQSNSSRCVYDGPGKAHCECLEGFEKLVMGVGCSLRDVCKPDSCHKNAYCTTVAPETVECKCQDGFLGNGKVCFGNIIHRLQELNTDPTSRSYGQLSSAISLFEGALSWPLTSLGPFTVFVPKNRAFKSTQPVKTLLADQAKARYLVKMHMIPGEVNSDTLKNGILYYTLTGKPAESISESGQVKVRIHGSRKKAALLESDIISSNGMIHITDKLLDTVPSTVISDSQENLMKILQDNGKFSIFKSLIEKTNMVDILDKEGPYTLFAPTNTAFTLMKDNELNYLKSEEGKPKLLEFLRNHVVASAQLKASYIVSISQTVSMANQVLTINVTAAGQILVSGVAVAEADVEAKNGCLYSLVDVLIPPSIGPILPHRCDLTESNVYKSPCVSCTSVSRATCPTGVSMNTTSTGCVYMKRTFGMDAPVLGCSLFCNETRTTPQCCKGFYGPDCSPCPSGFSAPCSSHGKCLDGIEGNGTCQCEPNFKGWRCQYCADPNKYGPFCNQTCRCVRGVCDNRPEANGACKPHSCQQGITGELCDKHALPCGPSQTCHIHANCILEREGEEHCVCKPGYMGDGLQCVHEDPCTWSPNGGCSYNARCVQLGLGRHKCECLSGWKEDGDECQPVNNCLEPSRGGCHPNASCVYVGPGQNECVCTRNFRGTGRDCEPVNQCVNLMGGCHQLASCVMMYPGRFECVCQTGYTGDGRICYGSLAQELQSNLDLSGFNTWVTRADLMQMMFEKQNITLFVPSLAAINAMSKEDQDFWLSSSNVQSLVMGHVVSGLYRLSDLRTYPFPQLVSVLRGTLPVSWTNETTMVARSTITSGDIVAKNGLIHLIDKVLISERKLSTGLLGVLDKTPQFSLFKNALMTYNLSTEIEEASGFTVFAPTDSAIREYLKSTGQDSLDVNVTQYHIVLDETLLQGDLQDGLYKDTMLGFSYQLGIFRNDSNWFVNKAQMNATDIETDKGVIHGLSTVLKIPKNRCDTASSRYFWGRCMDCFRPPESRCPTGTKQLKLSPRRCLFSIRKYGRFVGCSASCEKRTIVRKCCEGFYGTYCETCPGPEGQPCFGNGVCMDGINGTGVCQCNPGFNGTACENCQPGKYGIHCDQDCKCVNGRCNDGLEGDGNCQCDVGWRGIYCSIAITSDMCGGKCHTSANCLLKIPDNSYYCSCAAGYEGNGTRCTVVDACAKNNGGCSPNAVCKRTLPGRRQCVCNPGHAGDGQVCVSINPCLDASGGCGNNSECIHTGPNKSACVCLPGHSGNGKTCSPINMCRKKNGGCHQFAKCMMTGPGERNCTCPIDYIGDGINCKARLIQELRARGLTDFYFSLQRADVYYLQSRGPYTVFAPNNNAFHKLENQQMVNNVKNAAILMYHIVPCRSLLPEDLQQPRNLTTLTGEILTISYSEGTIQINNNAKVVYSDQESSNGIFYEIDTVLTPPSYQKMEEMDKPNSALKDVADQHGFKTFYKLLEDTEVIKQIQDRLHQPVTLFLPTDSTMAALPQAQKDFLYALHNRAQLVEYLEYHILRDKKLHAAEVTHFDSLKTLQGSDISVSCVGEDHIGALYINDKNCRIVKRNLKFNEGLIYGIDCLLTPPSLGGRCDKKDIVDITMPCRYCSLTIVSDCPAVSKPKTTQKCDFPRRFLSVNSGCQSVCSMVVWKPKCCPGYYGRDCLACPGGPGSPCSNHGRCDDDHLGNGTCTCDTGFQGVACELCTEGHFGPDCKACNCTEHGTCNEGREGTGSCFCDEGWTGPQCEHKLADGPLCLPACHKKAVCTKNNTCVCKPFYEGDGITCTVMDMCQFWNGGCSKNAKCTQKGEKVNCTCLKGFSGDGYVCLPVDPCVEDDNGGCNEHAICTMTGPGKRKCECKTNYVGDGLACELKVLPVNRCMVDNGQCHTDAQCTDLHYEDKTVGVFHYRSPLGVYKLNYTEAQEACKQAGGTIATYTQLSYAQQAGYTMCSAGWLAQNRVAYPMSYSNPKCGFGHVGIVDYGTQTDLSKTWDTFCYRIKDVKCECKIGYIGDGYSCIGNILQVLTTKPNFSNFLSQILNYSRAGVKGQEFMKRLSNITTQSTLFVPDNNGLYENQTLSYRDLEHHLLDGRALVLQALINISHVKSHLGHTLNVKRVPSLQNPQTEASSGYVNDRYIIESDILASNGIIHVLQGPLKAPPPPPSSLPQAHTAGMGIGVILLVILIVSAAFVAYHFYNRQTKPFQFHYFREDEKEDSSSPESTPYISNPMYETTAAPSAPDLPVEDKDDKHQVVDGGSYDLLQDS</sequence>
<feature type="disulfide bond" evidence="10">
    <location>
        <begin position="1509"/>
        <end position="1519"/>
    </location>
</feature>
<dbReference type="Gene3D" id="2.30.180.10">
    <property type="entry name" value="FAS1 domain"/>
    <property type="match status" value="7"/>
</dbReference>
<name>A0A5N5LGT6_PANHP</name>
<comment type="subcellular location">
    <subcellularLocation>
        <location evidence="1">Membrane</location>
        <topology evidence="1">Single-pass type I membrane protein</topology>
    </subcellularLocation>
</comment>
<gene>
    <name evidence="17" type="ORF">PHYPO_G00086590</name>
</gene>
<organism evidence="17 18">
    <name type="scientific">Pangasianodon hypophthalmus</name>
    <name type="common">Striped catfish</name>
    <name type="synonym">Helicophagus hypophthalmus</name>
    <dbReference type="NCBI Taxonomy" id="310915"/>
    <lineage>
        <taxon>Eukaryota</taxon>
        <taxon>Metazoa</taxon>
        <taxon>Chordata</taxon>
        <taxon>Craniata</taxon>
        <taxon>Vertebrata</taxon>
        <taxon>Euteleostomi</taxon>
        <taxon>Actinopterygii</taxon>
        <taxon>Neopterygii</taxon>
        <taxon>Teleostei</taxon>
        <taxon>Ostariophysi</taxon>
        <taxon>Siluriformes</taxon>
        <taxon>Pangasiidae</taxon>
        <taxon>Pangasianodon</taxon>
    </lineage>
</organism>
<dbReference type="GO" id="GO:0016020">
    <property type="term" value="C:membrane"/>
    <property type="evidence" value="ECO:0007669"/>
    <property type="project" value="UniProtKB-SubCell"/>
</dbReference>
<dbReference type="PROSITE" id="PS50213">
    <property type="entry name" value="FAS1"/>
    <property type="match status" value="7"/>
</dbReference>
<dbReference type="FunFam" id="2.30.180.10:FF:000018">
    <property type="entry name" value="Stabilin 2"/>
    <property type="match status" value="1"/>
</dbReference>
<feature type="region of interest" description="Disordered" evidence="12">
    <location>
        <begin position="44"/>
        <end position="71"/>
    </location>
</feature>
<feature type="domain" description="EGF-like" evidence="14">
    <location>
        <begin position="1545"/>
        <end position="1586"/>
    </location>
</feature>
<dbReference type="FunFam" id="3.10.100.10:FF:000001">
    <property type="entry name" value="Hyaluronan proteoglycan link protein 1"/>
    <property type="match status" value="1"/>
</dbReference>
<keyword evidence="3 13" id="KW-0812">Transmembrane</keyword>